<keyword evidence="15" id="KW-1185">Reference proteome</keyword>
<comment type="caution">
    <text evidence="14">The sequence shown here is derived from an EMBL/GenBank/DDBJ whole genome shotgun (WGS) entry which is preliminary data.</text>
</comment>
<dbReference type="EMBL" id="WNTK01000004">
    <property type="protein sequence ID" value="KAG9484746.1"/>
    <property type="molecule type" value="Genomic_DNA"/>
</dbReference>
<evidence type="ECO:0000256" key="4">
    <source>
        <dbReference type="ARBA" id="ARBA00022606"/>
    </source>
</evidence>
<accession>A0A8J6KA54</accession>
<feature type="transmembrane region" description="Helical" evidence="13">
    <location>
        <begin position="180"/>
        <end position="211"/>
    </location>
</feature>
<dbReference type="AlphaFoldDB" id="A0A8J6KA54"/>
<dbReference type="Proteomes" id="UP000770717">
    <property type="component" value="Unassembled WGS sequence"/>
</dbReference>
<dbReference type="SUPFAM" id="SSF81321">
    <property type="entry name" value="Family A G protein-coupled receptor-like"/>
    <property type="match status" value="1"/>
</dbReference>
<dbReference type="PANTHER" id="PTHR11394">
    <property type="entry name" value="TASTE RECEPTOR TYPE 2"/>
    <property type="match status" value="1"/>
</dbReference>
<keyword evidence="8 12" id="KW-0472">Membrane</keyword>
<sequence length="325" mass="36890">MYSPIEIVLAAVETAMYLLGFISNGFVVMVNLWDWKCKTRLWTSDYLICSVALSNLSCQLLSGFWFCKVFGHYNTFCRITSTLKEMFTMNSFEVGGLLCFFYCTRIVMSKNCLFRFCKRIFQQSLRKVLFYQLITTLFSALFDIVMLTAELTPTSDHLPFNISSISFDNDTFEYFSYSPIVILAVLLLSFSYMYPLLLSLVSAACILAALVKHKKRMQDTTEKKKDPFIDAYRRAGVTSLTLLILILSNFVASVIILLAMFPEEDPHLMLCELVSKLYAPTFGIVLIGGNSKLRSAATRIKKKVFGMFGLHGLQKENISVHIISG</sequence>
<evidence type="ECO:0000256" key="2">
    <source>
        <dbReference type="ARBA" id="ARBA00007376"/>
    </source>
</evidence>
<feature type="transmembrane region" description="Helical" evidence="13">
    <location>
        <begin position="46"/>
        <end position="66"/>
    </location>
</feature>
<feature type="transmembrane region" description="Helical" evidence="13">
    <location>
        <begin position="86"/>
        <end position="107"/>
    </location>
</feature>
<evidence type="ECO:0000256" key="5">
    <source>
        <dbReference type="ARBA" id="ARBA00022692"/>
    </source>
</evidence>
<feature type="transmembrane region" description="Helical" evidence="13">
    <location>
        <begin position="15"/>
        <end position="34"/>
    </location>
</feature>
<evidence type="ECO:0000256" key="7">
    <source>
        <dbReference type="ARBA" id="ARBA00023040"/>
    </source>
</evidence>
<dbReference type="GO" id="GO:0016020">
    <property type="term" value="C:membrane"/>
    <property type="evidence" value="ECO:0007669"/>
    <property type="project" value="UniProtKB-SubCell"/>
</dbReference>
<evidence type="ECO:0000256" key="8">
    <source>
        <dbReference type="ARBA" id="ARBA00023136"/>
    </source>
</evidence>
<keyword evidence="5 12" id="KW-0812">Transmembrane</keyword>
<protein>
    <recommendedName>
        <fullName evidence="12">Taste receptor type 2</fullName>
    </recommendedName>
</protein>
<keyword evidence="9 12" id="KW-0675">Receptor</keyword>
<evidence type="ECO:0000256" key="10">
    <source>
        <dbReference type="ARBA" id="ARBA00023224"/>
    </source>
</evidence>
<keyword evidence="10 12" id="KW-0807">Transducer</keyword>
<evidence type="ECO:0000256" key="11">
    <source>
        <dbReference type="RuleBase" id="RU004423"/>
    </source>
</evidence>
<reference evidence="14" key="1">
    <citation type="thesis" date="2020" institute="ProQuest LLC" country="789 East Eisenhower Parkway, Ann Arbor, MI, USA">
        <title>Comparative Genomics and Chromosome Evolution.</title>
        <authorList>
            <person name="Mudd A.B."/>
        </authorList>
    </citation>
    <scope>NUCLEOTIDE SEQUENCE</scope>
    <source>
        <strain evidence="14">HN-11 Male</strain>
        <tissue evidence="14">Kidney and liver</tissue>
    </source>
</reference>
<keyword evidence="6 13" id="KW-1133">Transmembrane helix</keyword>
<evidence type="ECO:0000313" key="15">
    <source>
        <dbReference type="Proteomes" id="UP000770717"/>
    </source>
</evidence>
<dbReference type="GO" id="GO:0004930">
    <property type="term" value="F:G protein-coupled receptor activity"/>
    <property type="evidence" value="ECO:0007669"/>
    <property type="project" value="UniProtKB-KW"/>
</dbReference>
<evidence type="ECO:0000256" key="3">
    <source>
        <dbReference type="ARBA" id="ARBA00022480"/>
    </source>
</evidence>
<organism evidence="14 15">
    <name type="scientific">Eleutherodactylus coqui</name>
    <name type="common">Puerto Rican coqui</name>
    <dbReference type="NCBI Taxonomy" id="57060"/>
    <lineage>
        <taxon>Eukaryota</taxon>
        <taxon>Metazoa</taxon>
        <taxon>Chordata</taxon>
        <taxon>Craniata</taxon>
        <taxon>Vertebrata</taxon>
        <taxon>Euteleostomi</taxon>
        <taxon>Amphibia</taxon>
        <taxon>Batrachia</taxon>
        <taxon>Anura</taxon>
        <taxon>Neobatrachia</taxon>
        <taxon>Hyloidea</taxon>
        <taxon>Eleutherodactylidae</taxon>
        <taxon>Eleutherodactylinae</taxon>
        <taxon>Eleutherodactylus</taxon>
        <taxon>Eleutherodactylus</taxon>
    </lineage>
</organism>
<feature type="transmembrane region" description="Helical" evidence="13">
    <location>
        <begin position="128"/>
        <end position="149"/>
    </location>
</feature>
<keyword evidence="4 12" id="KW-0716">Sensory transduction</keyword>
<name>A0A8J6KA54_ELECQ</name>
<dbReference type="Gene3D" id="1.20.1070.10">
    <property type="entry name" value="Rhodopsin 7-helix transmembrane proteins"/>
    <property type="match status" value="1"/>
</dbReference>
<gene>
    <name evidence="14" type="ORF">GDO78_008053</name>
</gene>
<evidence type="ECO:0000256" key="12">
    <source>
        <dbReference type="RuleBase" id="RU004424"/>
    </source>
</evidence>
<evidence type="ECO:0000313" key="14">
    <source>
        <dbReference type="EMBL" id="KAG9484746.1"/>
    </source>
</evidence>
<feature type="transmembrane region" description="Helical" evidence="13">
    <location>
        <begin position="232"/>
        <end position="261"/>
    </location>
</feature>
<dbReference type="Pfam" id="PF05296">
    <property type="entry name" value="TAS2R"/>
    <property type="match status" value="1"/>
</dbReference>
<evidence type="ECO:0000256" key="6">
    <source>
        <dbReference type="ARBA" id="ARBA00022989"/>
    </source>
</evidence>
<evidence type="ECO:0000256" key="9">
    <source>
        <dbReference type="ARBA" id="ARBA00023170"/>
    </source>
</evidence>
<comment type="subcellular location">
    <subcellularLocation>
        <location evidence="1 12">Membrane</location>
        <topology evidence="1 12">Multi-pass membrane protein</topology>
    </subcellularLocation>
</comment>
<proteinExistence type="inferred from homology"/>
<keyword evidence="7 12" id="KW-0297">G-protein coupled receptor</keyword>
<evidence type="ECO:0000256" key="1">
    <source>
        <dbReference type="ARBA" id="ARBA00004141"/>
    </source>
</evidence>
<dbReference type="GO" id="GO:0033038">
    <property type="term" value="F:bitter taste receptor activity"/>
    <property type="evidence" value="ECO:0007669"/>
    <property type="project" value="InterPro"/>
</dbReference>
<dbReference type="InterPro" id="IPR007960">
    <property type="entry name" value="TAS2R"/>
</dbReference>
<comment type="similarity">
    <text evidence="2 11">Belongs to the G-protein coupled receptor T2R family.</text>
</comment>
<dbReference type="PANTHER" id="PTHR11394:SF47">
    <property type="entry name" value="TASTE RECEPTOR TYPE 2 MEMBER 40"/>
    <property type="match status" value="1"/>
</dbReference>
<feature type="transmembrane region" description="Helical" evidence="13">
    <location>
        <begin position="273"/>
        <end position="293"/>
    </location>
</feature>
<keyword evidence="3 12" id="KW-0919">Taste</keyword>
<evidence type="ECO:0000256" key="13">
    <source>
        <dbReference type="SAM" id="Phobius"/>
    </source>
</evidence>